<accession>A0A2T3Q7L5</accession>
<sequence>MKNILNQVPEYERKDLETFLNNGQKLILSNRQWCNLTISDFTTFYFESHEGKLADALVKFLLNANCESNNTLLSVLGYQEFAKDVLFDFLEANQQNIIIEFNSQRQNATDEIQLAAAGY</sequence>
<dbReference type="EMBL" id="UATL01000005">
    <property type="protein sequence ID" value="SPY44051.1"/>
    <property type="molecule type" value="Genomic_DNA"/>
</dbReference>
<proteinExistence type="predicted"/>
<name>A0A2T3Q7L5_PHODM</name>
<evidence type="ECO:0000313" key="1">
    <source>
        <dbReference type="EMBL" id="SPY44051.1"/>
    </source>
</evidence>
<protein>
    <submittedName>
        <fullName evidence="1">Uncharacterized protein</fullName>
    </submittedName>
</protein>
<evidence type="ECO:0000313" key="2">
    <source>
        <dbReference type="Proteomes" id="UP000251647"/>
    </source>
</evidence>
<gene>
    <name evidence="1" type="ORF">NCTC11647_02986</name>
</gene>
<dbReference type="AlphaFoldDB" id="A0A2T3Q7L5"/>
<dbReference type="RefSeq" id="WP_036765819.1">
    <property type="nucleotide sequence ID" value="NZ_JACGLV010000005.1"/>
</dbReference>
<dbReference type="Proteomes" id="UP000251647">
    <property type="component" value="Unassembled WGS sequence"/>
</dbReference>
<reference evidence="1 2" key="1">
    <citation type="submission" date="2018-06" db="EMBL/GenBank/DDBJ databases">
        <authorList>
            <consortium name="Pathogen Informatics"/>
            <person name="Doyle S."/>
        </authorList>
    </citation>
    <scope>NUCLEOTIDE SEQUENCE [LARGE SCALE GENOMIC DNA]</scope>
    <source>
        <strain evidence="1 2">NCTC11647</strain>
    </source>
</reference>
<dbReference type="OrthoDB" id="5829998at2"/>
<organism evidence="1 2">
    <name type="scientific">Photobacterium damselae</name>
    <dbReference type="NCBI Taxonomy" id="38293"/>
    <lineage>
        <taxon>Bacteria</taxon>
        <taxon>Pseudomonadati</taxon>
        <taxon>Pseudomonadota</taxon>
        <taxon>Gammaproteobacteria</taxon>
        <taxon>Vibrionales</taxon>
        <taxon>Vibrionaceae</taxon>
        <taxon>Photobacterium</taxon>
    </lineage>
</organism>